<gene>
    <name evidence="1" type="ORF">CGOC_LOCUS5289</name>
</gene>
<evidence type="ECO:0000313" key="2">
    <source>
        <dbReference type="Proteomes" id="UP000271889"/>
    </source>
</evidence>
<organism evidence="1 2">
    <name type="scientific">Cylicostephanus goldi</name>
    <name type="common">Nematode worm</name>
    <dbReference type="NCBI Taxonomy" id="71465"/>
    <lineage>
        <taxon>Eukaryota</taxon>
        <taxon>Metazoa</taxon>
        <taxon>Ecdysozoa</taxon>
        <taxon>Nematoda</taxon>
        <taxon>Chromadorea</taxon>
        <taxon>Rhabditida</taxon>
        <taxon>Rhabditina</taxon>
        <taxon>Rhabditomorpha</taxon>
        <taxon>Strongyloidea</taxon>
        <taxon>Strongylidae</taxon>
        <taxon>Cylicostephanus</taxon>
    </lineage>
</organism>
<proteinExistence type="predicted"/>
<keyword evidence="2" id="KW-1185">Reference proteome</keyword>
<evidence type="ECO:0000313" key="1">
    <source>
        <dbReference type="EMBL" id="VDK61376.1"/>
    </source>
</evidence>
<accession>A0A3P6RGS7</accession>
<reference evidence="1 2" key="1">
    <citation type="submission" date="2018-11" db="EMBL/GenBank/DDBJ databases">
        <authorList>
            <consortium name="Pathogen Informatics"/>
        </authorList>
    </citation>
    <scope>NUCLEOTIDE SEQUENCE [LARGE SCALE GENOMIC DNA]</scope>
</reference>
<dbReference type="Proteomes" id="UP000271889">
    <property type="component" value="Unassembled WGS sequence"/>
</dbReference>
<dbReference type="EMBL" id="UYRV01015826">
    <property type="protein sequence ID" value="VDK61376.1"/>
    <property type="molecule type" value="Genomic_DNA"/>
</dbReference>
<dbReference type="AlphaFoldDB" id="A0A3P6RGS7"/>
<name>A0A3P6RGS7_CYLGO</name>
<sequence length="45" mass="4765">MDVPITRNITDAIPTIITATVPSSTSKTETGNQIFDNITVSGTDK</sequence>
<protein>
    <submittedName>
        <fullName evidence="1">Uncharacterized protein</fullName>
    </submittedName>
</protein>